<dbReference type="RefSeq" id="WP_203570580.1">
    <property type="nucleotide sequence ID" value="NZ_WOFE01000002.1"/>
</dbReference>
<dbReference type="EMBL" id="WOFE01000002">
    <property type="protein sequence ID" value="MBM5571258.1"/>
    <property type="molecule type" value="Genomic_DNA"/>
</dbReference>
<organism evidence="1 2">
    <name type="scientific">Deefgea chitinilytica</name>
    <dbReference type="NCBI Taxonomy" id="570276"/>
    <lineage>
        <taxon>Bacteria</taxon>
        <taxon>Pseudomonadati</taxon>
        <taxon>Pseudomonadota</taxon>
        <taxon>Betaproteobacteria</taxon>
        <taxon>Neisseriales</taxon>
        <taxon>Chitinibacteraceae</taxon>
        <taxon>Deefgea</taxon>
    </lineage>
</organism>
<evidence type="ECO:0000313" key="1">
    <source>
        <dbReference type="EMBL" id="MBM5571258.1"/>
    </source>
</evidence>
<sequence length="89" mass="10227">MQNKSLPNIEWTADEAAVFQRLTQHRQSTSAELIKYCAIQNPQGLVATMQQKLAGTEWQIFSSVMRTTDPKKMPIAYYRLLRKPLSSLK</sequence>
<protein>
    <submittedName>
        <fullName evidence="1">Uncharacterized protein</fullName>
    </submittedName>
</protein>
<gene>
    <name evidence="1" type="ORF">GM173_06650</name>
</gene>
<name>A0ABS2CAT5_9NEIS</name>
<reference evidence="1 2" key="1">
    <citation type="submission" date="2019-11" db="EMBL/GenBank/DDBJ databases">
        <title>Novel Deefgea species.</title>
        <authorList>
            <person name="Han J.-H."/>
        </authorList>
    </citation>
    <scope>NUCLEOTIDE SEQUENCE [LARGE SCALE GENOMIC DNA]</scope>
    <source>
        <strain evidence="1 2">LMG 24817</strain>
    </source>
</reference>
<proteinExistence type="predicted"/>
<dbReference type="Proteomes" id="UP001195660">
    <property type="component" value="Unassembled WGS sequence"/>
</dbReference>
<accession>A0ABS2CAT5</accession>
<keyword evidence="2" id="KW-1185">Reference proteome</keyword>
<evidence type="ECO:0000313" key="2">
    <source>
        <dbReference type="Proteomes" id="UP001195660"/>
    </source>
</evidence>
<comment type="caution">
    <text evidence="1">The sequence shown here is derived from an EMBL/GenBank/DDBJ whole genome shotgun (WGS) entry which is preliminary data.</text>
</comment>